<gene>
    <name evidence="2" type="ORF">GO495_30045</name>
</gene>
<dbReference type="OrthoDB" id="5511471at2"/>
<feature type="signal peptide" evidence="1">
    <location>
        <begin position="1"/>
        <end position="19"/>
    </location>
</feature>
<dbReference type="Pfam" id="PF16138">
    <property type="entry name" value="DUF4846"/>
    <property type="match status" value="1"/>
</dbReference>
<accession>A0A6N8JKA1</accession>
<keyword evidence="1" id="KW-0732">Signal</keyword>
<evidence type="ECO:0000313" key="3">
    <source>
        <dbReference type="Proteomes" id="UP000468388"/>
    </source>
</evidence>
<proteinExistence type="predicted"/>
<feature type="chain" id="PRO_5026797917" description="DUF4846 domain-containing protein" evidence="1">
    <location>
        <begin position="20"/>
        <end position="263"/>
    </location>
</feature>
<evidence type="ECO:0000256" key="1">
    <source>
        <dbReference type="SAM" id="SignalP"/>
    </source>
</evidence>
<dbReference type="EMBL" id="WRXO01000013">
    <property type="protein sequence ID" value="MVT44871.1"/>
    <property type="molecule type" value="Genomic_DNA"/>
</dbReference>
<protein>
    <recommendedName>
        <fullName evidence="4">DUF4846 domain-containing protein</fullName>
    </recommendedName>
</protein>
<keyword evidence="3" id="KW-1185">Reference proteome</keyword>
<reference evidence="2 3" key="1">
    <citation type="submission" date="2019-12" db="EMBL/GenBank/DDBJ databases">
        <title>The draft genomic sequence of strain Chitinophaga oryziterrae JCM 16595.</title>
        <authorList>
            <person name="Zhang X."/>
        </authorList>
    </citation>
    <scope>NUCLEOTIDE SEQUENCE [LARGE SCALE GENOMIC DNA]</scope>
    <source>
        <strain evidence="2 3">JCM 16595</strain>
    </source>
</reference>
<dbReference type="AlphaFoldDB" id="A0A6N8JKA1"/>
<comment type="caution">
    <text evidence="2">The sequence shown here is derived from an EMBL/GenBank/DDBJ whole genome shotgun (WGS) entry which is preliminary data.</text>
</comment>
<name>A0A6N8JKA1_9BACT</name>
<evidence type="ECO:0008006" key="4">
    <source>
        <dbReference type="Google" id="ProtNLM"/>
    </source>
</evidence>
<dbReference type="Proteomes" id="UP000468388">
    <property type="component" value="Unassembled WGS sequence"/>
</dbReference>
<dbReference type="InterPro" id="IPR032315">
    <property type="entry name" value="DUF4846"/>
</dbReference>
<organism evidence="2 3">
    <name type="scientific">Chitinophaga oryziterrae</name>
    <dbReference type="NCBI Taxonomy" id="1031224"/>
    <lineage>
        <taxon>Bacteria</taxon>
        <taxon>Pseudomonadati</taxon>
        <taxon>Bacteroidota</taxon>
        <taxon>Chitinophagia</taxon>
        <taxon>Chitinophagales</taxon>
        <taxon>Chitinophagaceae</taxon>
        <taxon>Chitinophaga</taxon>
    </lineage>
</organism>
<evidence type="ECO:0000313" key="2">
    <source>
        <dbReference type="EMBL" id="MVT44871.1"/>
    </source>
</evidence>
<sequence>MKPVIFLFLLIGCSMSVSGQSIGEIPLPEGYQRITQKAGSFGAWLRQIPLKKDKTVYLYNGTKKFNQLAQYAVLDVSVGDKDLQQCADAVMRLYAEYQYAHALYQQISFKATDGTSMDYASWMKGYRFPEKQGKLSKQLQAAPCTGRGCFDSYLQTVFSYAGTLSLSKELQTVTNVKDIAPGYVFIKGGSPGHAVIVVDVAYKAATGEKIFLIAQSYMPAQNIHVLRNPTSMLSPWYSTAFNSNLYTPEWIFQRDQLKRFKQG</sequence>